<dbReference type="InterPro" id="IPR011701">
    <property type="entry name" value="MFS"/>
</dbReference>
<dbReference type="VEuPathDB" id="FungiDB:BTJ68_05224"/>
<feature type="transmembrane region" description="Helical" evidence="4">
    <location>
        <begin position="113"/>
        <end position="135"/>
    </location>
</feature>
<dbReference type="GO" id="GO:0022857">
    <property type="term" value="F:transmembrane transporter activity"/>
    <property type="evidence" value="ECO:0007669"/>
    <property type="project" value="InterPro"/>
</dbReference>
<keyword evidence="4" id="KW-0812">Transmembrane</keyword>
<sequence length="461" mass="49713">MHPPNGVPITFFSSESVISITIESPFKLRRTSNAYEMSPSPSELRQLSQPSSYTEKNDQKDLLTPVSRNDVHEDEIWALQPPVVEQSPGPIPIEVFGRGFNTTYIPETSESTISWIGTLASFMLSSSATFAGPILDRGHPRLLLICGTFCVVFGLMMTSLADRFWQLLLAQGICTGIGSGQLFIVSVALLPQWFTTKRSTATGIAATGSSAAAIIYPPMFHYLIDRIGFGWTVRSIAFVALAVCLVSLSVARMRTQPPPRPKIVDFSGFKEPEYALFALVSFFGGIGLFIPFFYITQYCRENVGGISDELAFWMLPILGVGSIFGRTIPAIVADKAGNLNVLAFCTIVSALLGLCWIAVDSIAGIITWCLFYGCFSGAFVSLQVPTVVSITKDPKTIGGRAGTNNLTCAFGILIGNPIGGVIVKRSLVGLQAFCGAMLVTSAAFIILTRLKVVGVSLTRKT</sequence>
<dbReference type="Proteomes" id="UP000280598">
    <property type="component" value="Unassembled WGS sequence"/>
</dbReference>
<keyword evidence="4" id="KW-1133">Transmembrane helix</keyword>
<comment type="caution">
    <text evidence="5">The sequence shown here is derived from an EMBL/GenBank/DDBJ whole genome shotgun (WGS) entry which is preliminary data.</text>
</comment>
<reference evidence="5 6" key="1">
    <citation type="journal article" date="2018" name="BMC Genomics">
        <title>Genomic evidence for intraspecific hybridization in a clonal and extremely halotolerant yeast.</title>
        <authorList>
            <person name="Gostincar C."/>
            <person name="Stajich J.E."/>
            <person name="Zupancic J."/>
            <person name="Zalar P."/>
            <person name="Gunde-Cimerman N."/>
        </authorList>
    </citation>
    <scope>NUCLEOTIDE SEQUENCE [LARGE SCALE GENOMIC DNA]</scope>
    <source>
        <strain evidence="5 6">EXF-562</strain>
    </source>
</reference>
<comment type="similarity">
    <text evidence="2">Belongs to the major facilitator superfamily. Monocarboxylate porter (TC 2.A.1.13) family.</text>
</comment>
<feature type="transmembrane region" description="Helical" evidence="4">
    <location>
        <begin position="310"/>
        <end position="332"/>
    </location>
</feature>
<feature type="transmembrane region" description="Helical" evidence="4">
    <location>
        <begin position="429"/>
        <end position="450"/>
    </location>
</feature>
<feature type="transmembrane region" description="Helical" evidence="4">
    <location>
        <begin position="365"/>
        <end position="390"/>
    </location>
</feature>
<dbReference type="AlphaFoldDB" id="A0A3M7GQL6"/>
<comment type="subcellular location">
    <subcellularLocation>
        <location evidence="1">Membrane</location>
        <topology evidence="1">Multi-pass membrane protein</topology>
    </subcellularLocation>
</comment>
<keyword evidence="4" id="KW-0472">Membrane</keyword>
<dbReference type="InterPro" id="IPR036259">
    <property type="entry name" value="MFS_trans_sf"/>
</dbReference>
<feature type="transmembrane region" description="Helical" evidence="4">
    <location>
        <begin position="339"/>
        <end position="359"/>
    </location>
</feature>
<dbReference type="InterPro" id="IPR050327">
    <property type="entry name" value="Proton-linked_MCT"/>
</dbReference>
<evidence type="ECO:0008006" key="7">
    <source>
        <dbReference type="Google" id="ProtNLM"/>
    </source>
</evidence>
<evidence type="ECO:0000256" key="1">
    <source>
        <dbReference type="ARBA" id="ARBA00004141"/>
    </source>
</evidence>
<protein>
    <recommendedName>
        <fullName evidence="7">Major facilitator superfamily (MFS) profile domain-containing protein</fullName>
    </recommendedName>
</protein>
<feature type="transmembrane region" description="Helical" evidence="4">
    <location>
        <begin position="202"/>
        <end position="224"/>
    </location>
</feature>
<proteinExistence type="inferred from homology"/>
<evidence type="ECO:0000256" key="3">
    <source>
        <dbReference type="SAM" id="MobiDB-lite"/>
    </source>
</evidence>
<feature type="transmembrane region" description="Helical" evidence="4">
    <location>
        <begin position="402"/>
        <end position="423"/>
    </location>
</feature>
<evidence type="ECO:0000256" key="2">
    <source>
        <dbReference type="ARBA" id="ARBA00006727"/>
    </source>
</evidence>
<feature type="compositionally biased region" description="Polar residues" evidence="3">
    <location>
        <begin position="32"/>
        <end position="54"/>
    </location>
</feature>
<name>A0A3M7GQL6_HORWE</name>
<dbReference type="PANTHER" id="PTHR11360">
    <property type="entry name" value="MONOCARBOXYLATE TRANSPORTER"/>
    <property type="match status" value="1"/>
</dbReference>
<feature type="region of interest" description="Disordered" evidence="3">
    <location>
        <begin position="32"/>
        <end position="62"/>
    </location>
</feature>
<evidence type="ECO:0000313" key="5">
    <source>
        <dbReference type="EMBL" id="RMZ03148.1"/>
    </source>
</evidence>
<feature type="transmembrane region" description="Helical" evidence="4">
    <location>
        <begin position="236"/>
        <end position="253"/>
    </location>
</feature>
<dbReference type="SUPFAM" id="SSF103473">
    <property type="entry name" value="MFS general substrate transporter"/>
    <property type="match status" value="1"/>
</dbReference>
<dbReference type="Pfam" id="PF07690">
    <property type="entry name" value="MFS_1"/>
    <property type="match status" value="1"/>
</dbReference>
<feature type="transmembrane region" description="Helical" evidence="4">
    <location>
        <begin position="274"/>
        <end position="295"/>
    </location>
</feature>
<dbReference type="GO" id="GO:0016020">
    <property type="term" value="C:membrane"/>
    <property type="evidence" value="ECO:0007669"/>
    <property type="project" value="UniProtKB-SubCell"/>
</dbReference>
<dbReference type="EMBL" id="QWIS01000171">
    <property type="protein sequence ID" value="RMZ03148.1"/>
    <property type="molecule type" value="Genomic_DNA"/>
</dbReference>
<feature type="transmembrane region" description="Helical" evidence="4">
    <location>
        <begin position="142"/>
        <end position="161"/>
    </location>
</feature>
<gene>
    <name evidence="5" type="ORF">D0860_06927</name>
</gene>
<evidence type="ECO:0000256" key="4">
    <source>
        <dbReference type="SAM" id="Phobius"/>
    </source>
</evidence>
<dbReference type="Gene3D" id="1.20.1250.20">
    <property type="entry name" value="MFS general substrate transporter like domains"/>
    <property type="match status" value="2"/>
</dbReference>
<organism evidence="5 6">
    <name type="scientific">Hortaea werneckii</name>
    <name type="common">Black yeast</name>
    <name type="synonym">Cladosporium werneckii</name>
    <dbReference type="NCBI Taxonomy" id="91943"/>
    <lineage>
        <taxon>Eukaryota</taxon>
        <taxon>Fungi</taxon>
        <taxon>Dikarya</taxon>
        <taxon>Ascomycota</taxon>
        <taxon>Pezizomycotina</taxon>
        <taxon>Dothideomycetes</taxon>
        <taxon>Dothideomycetidae</taxon>
        <taxon>Mycosphaerellales</taxon>
        <taxon>Teratosphaeriaceae</taxon>
        <taxon>Hortaea</taxon>
    </lineage>
</organism>
<accession>A0A3M7GQL6</accession>
<feature type="transmembrane region" description="Helical" evidence="4">
    <location>
        <begin position="167"/>
        <end position="190"/>
    </location>
</feature>
<dbReference type="PANTHER" id="PTHR11360:SF234">
    <property type="entry name" value="MFS-TYPE TRANSPORTER DBAD-RELATED"/>
    <property type="match status" value="1"/>
</dbReference>
<evidence type="ECO:0000313" key="6">
    <source>
        <dbReference type="Proteomes" id="UP000280598"/>
    </source>
</evidence>